<feature type="coiled-coil region" evidence="1">
    <location>
        <begin position="71"/>
        <end position="98"/>
    </location>
</feature>
<keyword evidence="1" id="KW-0175">Coiled coil</keyword>
<feature type="region of interest" description="Disordered" evidence="2">
    <location>
        <begin position="1"/>
        <end position="71"/>
    </location>
</feature>
<name>A0A9P5THN7_GYMJU</name>
<feature type="compositionally biased region" description="Acidic residues" evidence="2">
    <location>
        <begin position="58"/>
        <end position="70"/>
    </location>
</feature>
<dbReference type="OrthoDB" id="3070163at2759"/>
<evidence type="ECO:0000256" key="1">
    <source>
        <dbReference type="SAM" id="Coils"/>
    </source>
</evidence>
<dbReference type="EMBL" id="JADNYJ010000170">
    <property type="protein sequence ID" value="KAF8877447.1"/>
    <property type="molecule type" value="Genomic_DNA"/>
</dbReference>
<evidence type="ECO:0000256" key="2">
    <source>
        <dbReference type="SAM" id="MobiDB-lite"/>
    </source>
</evidence>
<protein>
    <submittedName>
        <fullName evidence="3">Uncharacterized protein</fullName>
    </submittedName>
</protein>
<proteinExistence type="predicted"/>
<evidence type="ECO:0000313" key="3">
    <source>
        <dbReference type="EMBL" id="KAF8877447.1"/>
    </source>
</evidence>
<keyword evidence="4" id="KW-1185">Reference proteome</keyword>
<evidence type="ECO:0000313" key="4">
    <source>
        <dbReference type="Proteomes" id="UP000724874"/>
    </source>
</evidence>
<dbReference type="Proteomes" id="UP000724874">
    <property type="component" value="Unassembled WGS sequence"/>
</dbReference>
<reference evidence="3" key="1">
    <citation type="submission" date="2020-11" db="EMBL/GenBank/DDBJ databases">
        <authorList>
            <consortium name="DOE Joint Genome Institute"/>
            <person name="Ahrendt S."/>
            <person name="Riley R."/>
            <person name="Andreopoulos W."/>
            <person name="LaButti K."/>
            <person name="Pangilinan J."/>
            <person name="Ruiz-duenas F.J."/>
            <person name="Barrasa J.M."/>
            <person name="Sanchez-Garcia M."/>
            <person name="Camarero S."/>
            <person name="Miyauchi S."/>
            <person name="Serrano A."/>
            <person name="Linde D."/>
            <person name="Babiker R."/>
            <person name="Drula E."/>
            <person name="Ayuso-Fernandez I."/>
            <person name="Pacheco R."/>
            <person name="Padilla G."/>
            <person name="Ferreira P."/>
            <person name="Barriuso J."/>
            <person name="Kellner H."/>
            <person name="Castanera R."/>
            <person name="Alfaro M."/>
            <person name="Ramirez L."/>
            <person name="Pisabarro A.G."/>
            <person name="Kuo A."/>
            <person name="Tritt A."/>
            <person name="Lipzen A."/>
            <person name="He G."/>
            <person name="Yan M."/>
            <person name="Ng V."/>
            <person name="Cullen D."/>
            <person name="Martin F."/>
            <person name="Rosso M.-N."/>
            <person name="Henrissat B."/>
            <person name="Hibbett D."/>
            <person name="Martinez A.T."/>
            <person name="Grigoriev I.V."/>
        </authorList>
    </citation>
    <scope>NUCLEOTIDE SEQUENCE</scope>
    <source>
        <strain evidence="3">AH 44721</strain>
    </source>
</reference>
<sequence>MAHTHDIPLVTQKAAAKTARKGQQSPEAGTINVAEVEQPAAGKKDNSGEEFLGYAAIDDSESESDGEAEDALTLKEANKALQQQLKALKAQVDGGKKKGKGGKKTSQKVTFASRLLPDWNEEANSIKEPAKKQTHAQISASGLEDSDAEAINPFPLPSKPGPHTLTEEELTKGFAEEKWQGTFLLMLYDKFFASDKPFDAFYVGSDEFVTLLQDVIEEVYPEVKYKVTSSDAIHFLAYNRINEKRSNISSSAIELVKKHLGTLKGEQAAKDWLRWALHVTDGPLFFKEPSPMGSPVDQKDLAYQFPGGCLLTPFVIGLAAPLLSLRVGSASNNGYPKGLIALIMGVLERAI</sequence>
<organism evidence="3 4">
    <name type="scientific">Gymnopilus junonius</name>
    <name type="common">Spectacular rustgill mushroom</name>
    <name type="synonym">Gymnopilus spectabilis subsp. junonius</name>
    <dbReference type="NCBI Taxonomy" id="109634"/>
    <lineage>
        <taxon>Eukaryota</taxon>
        <taxon>Fungi</taxon>
        <taxon>Dikarya</taxon>
        <taxon>Basidiomycota</taxon>
        <taxon>Agaricomycotina</taxon>
        <taxon>Agaricomycetes</taxon>
        <taxon>Agaricomycetidae</taxon>
        <taxon>Agaricales</taxon>
        <taxon>Agaricineae</taxon>
        <taxon>Hymenogastraceae</taxon>
        <taxon>Gymnopilus</taxon>
    </lineage>
</organism>
<comment type="caution">
    <text evidence="3">The sequence shown here is derived from an EMBL/GenBank/DDBJ whole genome shotgun (WGS) entry which is preliminary data.</text>
</comment>
<accession>A0A9P5THN7</accession>
<dbReference type="AlphaFoldDB" id="A0A9P5THN7"/>
<gene>
    <name evidence="3" type="ORF">CPB84DRAFT_1852653</name>
</gene>